<evidence type="ECO:0000313" key="3">
    <source>
        <dbReference type="EMBL" id="SUB33253.1"/>
    </source>
</evidence>
<dbReference type="EMBL" id="UGSS01000002">
    <property type="protein sequence ID" value="SUB33253.1"/>
    <property type="molecule type" value="Genomic_DNA"/>
</dbReference>
<accession>A0A379B3P0</accession>
<reference evidence="3 4" key="1">
    <citation type="submission" date="2018-06" db="EMBL/GenBank/DDBJ databases">
        <authorList>
            <consortium name="Pathogen Informatics"/>
            <person name="Doyle S."/>
        </authorList>
    </citation>
    <scope>NUCLEOTIDE SEQUENCE [LARGE SCALE GENOMIC DNA]</scope>
    <source>
        <strain evidence="3 4">NCTC10699</strain>
    </source>
</reference>
<dbReference type="InterPro" id="IPR043968">
    <property type="entry name" value="SGNH"/>
</dbReference>
<evidence type="ECO:0000259" key="2">
    <source>
        <dbReference type="Pfam" id="PF19040"/>
    </source>
</evidence>
<feature type="transmembrane region" description="Helical" evidence="1">
    <location>
        <begin position="27"/>
        <end position="46"/>
    </location>
</feature>
<evidence type="ECO:0000313" key="4">
    <source>
        <dbReference type="Proteomes" id="UP000254280"/>
    </source>
</evidence>
<dbReference type="Proteomes" id="UP000254280">
    <property type="component" value="Unassembled WGS sequence"/>
</dbReference>
<dbReference type="InterPro" id="IPR050879">
    <property type="entry name" value="Acyltransferase_3"/>
</dbReference>
<sequence>MPHIRAYELLIGCLFAILPRKSLPISIQWTALLTILIIFFIPKAYFSIGHGYIERLLVCVSTALLLNNNNSSTTPLTPNKLLSHPFFIFFGLISYSLYLWHWVIFAILRYVYMPNELPLTFLFSVIFISIILAYLTYKVVENPIRKIKNFTNKKFLLSILGYVVIIIFISVFIHFYKKIEDNIVPQHLVWEKHICYDKYSDMPCLQGDISLKTPTILAIGDSHSAQYNQFFNYLGQKEHWLSSVISAHSCPFLIEQRRPIKENLAEKKTAINCNNYRDFIDTQIQYYDTIFLLGYWEKYIPSDNDEMQEINFLTHFEKTLQYLLHQHKTIYVFADNPTISVQGTRYYYLTQKGLSFILPKLTISSKSAKANQLMKNIVKKYPQIIWVDLNPYIPKDFMIDGLPIYRDDDHINPYGARKIAEHFAEKEILIKKVL</sequence>
<dbReference type="PANTHER" id="PTHR23028">
    <property type="entry name" value="ACETYLTRANSFERASE"/>
    <property type="match status" value="1"/>
</dbReference>
<dbReference type="GO" id="GO:0016020">
    <property type="term" value="C:membrane"/>
    <property type="evidence" value="ECO:0007669"/>
    <property type="project" value="TreeGrafter"/>
</dbReference>
<keyword evidence="1" id="KW-0812">Transmembrane</keyword>
<dbReference type="PANTHER" id="PTHR23028:SF53">
    <property type="entry name" value="ACYL_TRANSF_3 DOMAIN-CONTAINING PROTEIN"/>
    <property type="match status" value="1"/>
</dbReference>
<dbReference type="Pfam" id="PF19040">
    <property type="entry name" value="SGNH"/>
    <property type="match status" value="1"/>
</dbReference>
<organism evidence="3 4">
    <name type="scientific">[Pasteurella] mairii</name>
    <dbReference type="NCBI Taxonomy" id="757"/>
    <lineage>
        <taxon>Bacteria</taxon>
        <taxon>Pseudomonadati</taxon>
        <taxon>Pseudomonadota</taxon>
        <taxon>Gammaproteobacteria</taxon>
        <taxon>Pasteurellales</taxon>
        <taxon>Pasteurellaceae</taxon>
    </lineage>
</organism>
<evidence type="ECO:0000256" key="1">
    <source>
        <dbReference type="SAM" id="Phobius"/>
    </source>
</evidence>
<dbReference type="OrthoDB" id="9767863at2"/>
<keyword evidence="1" id="KW-1133">Transmembrane helix</keyword>
<protein>
    <recommendedName>
        <fullName evidence="2">SGNH domain-containing protein</fullName>
    </recommendedName>
</protein>
<keyword evidence="1" id="KW-0472">Membrane</keyword>
<dbReference type="SUPFAM" id="SSF52266">
    <property type="entry name" value="SGNH hydrolase"/>
    <property type="match status" value="1"/>
</dbReference>
<name>A0A379B3P0_9PAST</name>
<feature type="domain" description="SGNH" evidence="2">
    <location>
        <begin position="200"/>
        <end position="424"/>
    </location>
</feature>
<feature type="transmembrane region" description="Helical" evidence="1">
    <location>
        <begin position="86"/>
        <end position="111"/>
    </location>
</feature>
<dbReference type="AlphaFoldDB" id="A0A379B3P0"/>
<dbReference type="GO" id="GO:0009103">
    <property type="term" value="P:lipopolysaccharide biosynthetic process"/>
    <property type="evidence" value="ECO:0007669"/>
    <property type="project" value="TreeGrafter"/>
</dbReference>
<proteinExistence type="predicted"/>
<feature type="transmembrane region" description="Helical" evidence="1">
    <location>
        <begin position="155"/>
        <end position="176"/>
    </location>
</feature>
<feature type="transmembrane region" description="Helical" evidence="1">
    <location>
        <begin position="117"/>
        <end position="135"/>
    </location>
</feature>
<keyword evidence="4" id="KW-1185">Reference proteome</keyword>
<gene>
    <name evidence="3" type="ORF">NCTC10699_00864</name>
</gene>